<dbReference type="EMBL" id="JAIZTC010000001">
    <property type="protein sequence ID" value="MCA8377803.1"/>
    <property type="molecule type" value="Genomic_DNA"/>
</dbReference>
<dbReference type="AlphaFoldDB" id="A0AAW4T8E3"/>
<dbReference type="Proteomes" id="UP001199070">
    <property type="component" value="Unassembled WGS sequence"/>
</dbReference>
<sequence length="98" mass="11426">MRDSYNDFCYRQRENCEGRDRRGGRPCAHARRLRGVTRTKRQSNQRDAMHAGMSVEAAGIHVDRERHPLRAACDIDMHKTSLERYDPDGYMPSLFSID</sequence>
<evidence type="ECO:0000313" key="2">
    <source>
        <dbReference type="Proteomes" id="UP001199070"/>
    </source>
</evidence>
<proteinExistence type="predicted"/>
<gene>
    <name evidence="1" type="ORF">LGN22_02790</name>
</gene>
<protein>
    <submittedName>
        <fullName evidence="1">Uncharacterized protein</fullName>
    </submittedName>
</protein>
<evidence type="ECO:0000313" key="1">
    <source>
        <dbReference type="EMBL" id="MCA8377803.1"/>
    </source>
</evidence>
<comment type="caution">
    <text evidence="1">The sequence shown here is derived from an EMBL/GenBank/DDBJ whole genome shotgun (WGS) entry which is preliminary data.</text>
</comment>
<organism evidence="1 2">
    <name type="scientific">Burkholderia cenocepacia</name>
    <dbReference type="NCBI Taxonomy" id="95486"/>
    <lineage>
        <taxon>Bacteria</taxon>
        <taxon>Pseudomonadati</taxon>
        <taxon>Pseudomonadota</taxon>
        <taxon>Betaproteobacteria</taxon>
        <taxon>Burkholderiales</taxon>
        <taxon>Burkholderiaceae</taxon>
        <taxon>Burkholderia</taxon>
        <taxon>Burkholderia cepacia complex</taxon>
    </lineage>
</organism>
<accession>A0AAW4T8E3</accession>
<reference evidence="1" key="1">
    <citation type="submission" date="2023-08" db="EMBL/GenBank/DDBJ databases">
        <title>A collection of bacterial strains from the Burkholderia cepacia Research Laboratory and Repository.</title>
        <authorList>
            <person name="Lipuma J."/>
            <person name="Spilker T."/>
        </authorList>
    </citation>
    <scope>NUCLEOTIDE SEQUENCE</scope>
    <source>
        <strain evidence="1">AU0862</strain>
    </source>
</reference>
<dbReference type="RefSeq" id="WP_226132601.1">
    <property type="nucleotide sequence ID" value="NZ_JAIZTC010000001.1"/>
</dbReference>
<name>A0AAW4T8E3_9BURK</name>